<organism evidence="4 6">
    <name type="scientific">Gracilariopsis chorda</name>
    <dbReference type="NCBI Taxonomy" id="448386"/>
    <lineage>
        <taxon>Eukaryota</taxon>
        <taxon>Rhodophyta</taxon>
        <taxon>Florideophyceae</taxon>
        <taxon>Rhodymeniophycidae</taxon>
        <taxon>Gracilariales</taxon>
        <taxon>Gracilariaceae</taxon>
        <taxon>Gracilariopsis</taxon>
    </lineage>
</organism>
<dbReference type="SUPFAM" id="SSF102462">
    <property type="entry name" value="Peptidyl-tRNA hydrolase II"/>
    <property type="match status" value="1"/>
</dbReference>
<dbReference type="EMBL" id="NBIV01000650">
    <property type="protein sequence ID" value="PXF39580.1"/>
    <property type="molecule type" value="Genomic_DNA"/>
</dbReference>
<comment type="caution">
    <text evidence="4">The sequence shown here is derived from an EMBL/GenBank/DDBJ whole genome shotgun (WGS) entry which is preliminary data.</text>
</comment>
<dbReference type="PANTHER" id="PTHR46194:SF1">
    <property type="entry name" value="PEPTIDYL-TRNA HYDROLASE PTRHD1-RELATED"/>
    <property type="match status" value="1"/>
</dbReference>
<dbReference type="GO" id="GO:0004045">
    <property type="term" value="F:peptidyl-tRNA hydrolase activity"/>
    <property type="evidence" value="ECO:0007669"/>
    <property type="project" value="UniProtKB-EC"/>
</dbReference>
<proteinExistence type="predicted"/>
<dbReference type="InterPro" id="IPR042237">
    <property type="entry name" value="PTRHD1"/>
</dbReference>
<keyword evidence="6" id="KW-1185">Reference proteome</keyword>
<gene>
    <name evidence="5" type="ORF">BWQ96_08229</name>
    <name evidence="4" type="ORF">BWQ96_10718</name>
</gene>
<dbReference type="Gene3D" id="3.40.1490.10">
    <property type="entry name" value="Bit1"/>
    <property type="match status" value="1"/>
</dbReference>
<dbReference type="InterPro" id="IPR002833">
    <property type="entry name" value="PTH2"/>
</dbReference>
<evidence type="ECO:0000256" key="2">
    <source>
        <dbReference type="ARBA" id="ARBA00022801"/>
    </source>
</evidence>
<accession>A0A2V3IEF8</accession>
<name>A0A2V3IEF8_9FLOR</name>
<evidence type="ECO:0000256" key="3">
    <source>
        <dbReference type="ARBA" id="ARBA00048707"/>
    </source>
</evidence>
<evidence type="ECO:0000313" key="6">
    <source>
        <dbReference type="Proteomes" id="UP000247409"/>
    </source>
</evidence>
<dbReference type="PANTHER" id="PTHR46194">
    <property type="entry name" value="PEPTIDYL-TRNA HYDROLASE PTRHD1-RELATED"/>
    <property type="match status" value="1"/>
</dbReference>
<keyword evidence="2 4" id="KW-0378">Hydrolase</keyword>
<dbReference type="Pfam" id="PF01981">
    <property type="entry name" value="PTH2"/>
    <property type="match status" value="1"/>
</dbReference>
<evidence type="ECO:0000256" key="1">
    <source>
        <dbReference type="ARBA" id="ARBA00013260"/>
    </source>
</evidence>
<comment type="catalytic activity">
    <reaction evidence="3">
        <text>an N-acyl-L-alpha-aminoacyl-tRNA + H2O = an N-acyl-L-amino acid + a tRNA + H(+)</text>
        <dbReference type="Rhea" id="RHEA:54448"/>
        <dbReference type="Rhea" id="RHEA-COMP:10123"/>
        <dbReference type="Rhea" id="RHEA-COMP:13883"/>
        <dbReference type="ChEBI" id="CHEBI:15377"/>
        <dbReference type="ChEBI" id="CHEBI:15378"/>
        <dbReference type="ChEBI" id="CHEBI:59874"/>
        <dbReference type="ChEBI" id="CHEBI:78442"/>
        <dbReference type="ChEBI" id="CHEBI:138191"/>
        <dbReference type="EC" id="3.1.1.29"/>
    </reaction>
</comment>
<dbReference type="OrthoDB" id="201213at2759"/>
<reference evidence="4 6" key="1">
    <citation type="journal article" date="2018" name="Mol. Biol. Evol.">
        <title>Analysis of the draft genome of the red seaweed Gracilariopsis chorda provides insights into genome size evolution in Rhodophyta.</title>
        <authorList>
            <person name="Lee J."/>
            <person name="Yang E.C."/>
            <person name="Graf L."/>
            <person name="Yang J.H."/>
            <person name="Qiu H."/>
            <person name="Zel Zion U."/>
            <person name="Chan C.X."/>
            <person name="Stephens T.G."/>
            <person name="Weber A.P.M."/>
            <person name="Boo G.H."/>
            <person name="Boo S.M."/>
            <person name="Kim K.M."/>
            <person name="Shin Y."/>
            <person name="Jung M."/>
            <person name="Lee S.J."/>
            <person name="Yim H.S."/>
            <person name="Lee J.H."/>
            <person name="Bhattacharya D."/>
            <person name="Yoon H.S."/>
        </authorList>
    </citation>
    <scope>NUCLEOTIDE SEQUENCE [LARGE SCALE GENOMIC DNA]</scope>
    <source>
        <strain evidence="4 6">SKKU-2015</strain>
        <tissue evidence="4">Whole body</tissue>
    </source>
</reference>
<dbReference type="AlphaFoldDB" id="A0A2V3IEF8"/>
<dbReference type="EMBL" id="NBIV01000178">
    <property type="protein sequence ID" value="PXF42061.1"/>
    <property type="molecule type" value="Genomic_DNA"/>
</dbReference>
<protein>
    <recommendedName>
        <fullName evidence="1">peptidyl-tRNA hydrolase</fullName>
        <ecNumber evidence="1">3.1.1.29</ecNumber>
    </recommendedName>
</protein>
<dbReference type="InterPro" id="IPR023476">
    <property type="entry name" value="Pep_tRNA_hydro_II_dom_sf"/>
</dbReference>
<evidence type="ECO:0000313" key="4">
    <source>
        <dbReference type="EMBL" id="PXF39580.1"/>
    </source>
</evidence>
<sequence>MSAAAPHQPPPQPQQSQSQPLVQYVVLRRDLLNQWPLGSVIAQGVHASVAAIWQSRTTPATLQYCSDSQLASMRTVVLQADHEPALRHLAAQLARHHVLFTLWTEHPENFVTALATHPGLVPALKPHFSHLKLFR</sequence>
<dbReference type="Proteomes" id="UP000247409">
    <property type="component" value="Unassembled WGS sequence"/>
</dbReference>
<dbReference type="EC" id="3.1.1.29" evidence="1"/>
<evidence type="ECO:0000313" key="5">
    <source>
        <dbReference type="EMBL" id="PXF42061.1"/>
    </source>
</evidence>